<sequence>MAPAAQTYRLQRPKTGQTTLTLRNAPFTDTRVKKLRQ</sequence>
<feature type="region of interest" description="Disordered" evidence="1">
    <location>
        <begin position="1"/>
        <end position="37"/>
    </location>
</feature>
<dbReference type="EMBL" id="CABFMQ020000131">
    <property type="protein sequence ID" value="VTZ52134.1"/>
    <property type="molecule type" value="Genomic_DNA"/>
</dbReference>
<accession>A0A8B6MB46</accession>
<evidence type="ECO:0000313" key="2">
    <source>
        <dbReference type="EMBL" id="VTZ52134.1"/>
    </source>
</evidence>
<name>A0A8B6MB46_METTU</name>
<reference evidence="2 3" key="1">
    <citation type="submission" date="2019-05" db="EMBL/GenBank/DDBJ databases">
        <authorList>
            <person name="Farhan Ul Haque M."/>
        </authorList>
    </citation>
    <scope>NUCLEOTIDE SEQUENCE [LARGE SCALE GENOMIC DNA]</scope>
    <source>
        <strain evidence="2">2</strain>
    </source>
</reference>
<evidence type="ECO:0000256" key="1">
    <source>
        <dbReference type="SAM" id="MobiDB-lite"/>
    </source>
</evidence>
<dbReference type="Proteomes" id="UP000485880">
    <property type="component" value="Unassembled WGS sequence"/>
</dbReference>
<organism evidence="2 3">
    <name type="scientific">Methylocella tundrae</name>
    <dbReference type="NCBI Taxonomy" id="227605"/>
    <lineage>
        <taxon>Bacteria</taxon>
        <taxon>Pseudomonadati</taxon>
        <taxon>Pseudomonadota</taxon>
        <taxon>Alphaproteobacteria</taxon>
        <taxon>Hyphomicrobiales</taxon>
        <taxon>Beijerinckiaceae</taxon>
        <taxon>Methylocella</taxon>
    </lineage>
</organism>
<protein>
    <submittedName>
        <fullName evidence="2">Uncharacterized protein</fullName>
    </submittedName>
</protein>
<gene>
    <name evidence="2" type="ORF">MPC4_70021</name>
</gene>
<evidence type="ECO:0000313" key="3">
    <source>
        <dbReference type="Proteomes" id="UP000485880"/>
    </source>
</evidence>
<keyword evidence="3" id="KW-1185">Reference proteome</keyword>
<dbReference type="AlphaFoldDB" id="A0A8B6MB46"/>
<comment type="caution">
    <text evidence="2">The sequence shown here is derived from an EMBL/GenBank/DDBJ whole genome shotgun (WGS) entry which is preliminary data.</text>
</comment>
<proteinExistence type="predicted"/>